<dbReference type="GeneID" id="100183014"/>
<proteinExistence type="inferred from homology"/>
<dbReference type="OrthoDB" id="637682at2759"/>
<dbReference type="FunCoup" id="A0A1W2WQI1">
    <property type="interactions" value="46"/>
</dbReference>
<dbReference type="GO" id="GO:0045892">
    <property type="term" value="P:negative regulation of DNA-templated transcription"/>
    <property type="evidence" value="ECO:0000318"/>
    <property type="project" value="GO_Central"/>
</dbReference>
<dbReference type="EMBL" id="EAAA01001515">
    <property type="status" value="NOT_ANNOTATED_CDS"/>
    <property type="molecule type" value="Genomic_DNA"/>
</dbReference>
<evidence type="ECO:0000256" key="2">
    <source>
        <dbReference type="ARBA" id="ARBA00022946"/>
    </source>
</evidence>
<dbReference type="Proteomes" id="UP000008144">
    <property type="component" value="Chromosome 2"/>
</dbReference>
<reference evidence="3" key="3">
    <citation type="submission" date="2025-08" db="UniProtKB">
        <authorList>
            <consortium name="Ensembl"/>
        </authorList>
    </citation>
    <scope>IDENTIFICATION</scope>
</reference>
<reference evidence="3" key="2">
    <citation type="journal article" date="2008" name="Genome Biol.">
        <title>Improved genome assembly and evidence-based global gene model set for the chordate Ciona intestinalis: new insight into intron and operon populations.</title>
        <authorList>
            <person name="Satou Y."/>
            <person name="Mineta K."/>
            <person name="Ogasawara M."/>
            <person name="Sasakura Y."/>
            <person name="Shoguchi E."/>
            <person name="Ueno K."/>
            <person name="Yamada L."/>
            <person name="Matsumoto J."/>
            <person name="Wasserscheid J."/>
            <person name="Dewar K."/>
            <person name="Wiley G.B."/>
            <person name="Macmil S.L."/>
            <person name="Roe B.A."/>
            <person name="Zeller R.W."/>
            <person name="Hastings K.E."/>
            <person name="Lemaire P."/>
            <person name="Lindquist E."/>
            <person name="Endo T."/>
            <person name="Hotta K."/>
            <person name="Inaba K."/>
        </authorList>
    </citation>
    <scope>NUCLEOTIDE SEQUENCE [LARGE SCALE GENOMIC DNA]</scope>
    <source>
        <strain evidence="3">wild type</strain>
    </source>
</reference>
<dbReference type="GO" id="GO:0061668">
    <property type="term" value="P:mitochondrial ribosome assembly"/>
    <property type="evidence" value="ECO:0000318"/>
    <property type="project" value="GO_Central"/>
</dbReference>
<sequence>MFAVCRVCFSKTRIAALKLLQNSHNGLMSYPYQGISTPSKNNIHSSCRQDSDRITLNEIGGKNVVPQNVEFFDPEKEFFEDLNTDAKTESPVVEYNEQELPISADSFAAYANVSEVLQTLIMFGVELYKIEKHNPTAMQFYVKLDLLKDITPKLEYLTTNGILPAEFGQVITKNPFLLDPNKTIEDLEEITGYLKSKNFTQDQVSLLLVRFPQMWNMSLVKLDGMLGFYQNLPTNYETKTISFSGDELRNMVLKCPSIVALPTESVYLMIKSMEMSCGFTIQQIRQIISAKPSMLFRGRNYLHSIYLFCSNEMKLTHKEMARNPFLFDTRLERLVTRHRYLYELGKDIYKDTEPGYIPLFDVVCSTNEEFCSNCDIGTIAEFEKYMRTQ</sequence>
<dbReference type="GeneTree" id="ENSGT00390000005801"/>
<evidence type="ECO:0000256" key="1">
    <source>
        <dbReference type="ARBA" id="ARBA00007692"/>
    </source>
</evidence>
<dbReference type="KEGG" id="cin:100183014"/>
<dbReference type="InParanoid" id="A0A1W2WQI1"/>
<dbReference type="SMART" id="SM00733">
    <property type="entry name" value="Mterf"/>
    <property type="match status" value="3"/>
</dbReference>
<accession>F6TJ31</accession>
<gene>
    <name evidence="3" type="primary">LOC100183014</name>
</gene>
<dbReference type="STRING" id="7719.ENSCINP00000021793"/>
<dbReference type="PANTHER" id="PTHR13068:SF112">
    <property type="entry name" value="TRANSCRIPTION TERMINATION FACTOR 3, MITOCHONDRIAL"/>
    <property type="match status" value="1"/>
</dbReference>
<dbReference type="GO" id="GO:0003676">
    <property type="term" value="F:nucleic acid binding"/>
    <property type="evidence" value="ECO:0007669"/>
    <property type="project" value="InterPro"/>
</dbReference>
<comment type="similarity">
    <text evidence="1">Belongs to the mTERF family.</text>
</comment>
<dbReference type="InterPro" id="IPR038538">
    <property type="entry name" value="MTERF_sf"/>
</dbReference>
<dbReference type="AlphaFoldDB" id="A0A1W2WQI1"/>
<keyword evidence="4" id="KW-1185">Reference proteome</keyword>
<dbReference type="Pfam" id="PF02536">
    <property type="entry name" value="mTERF"/>
    <property type="match status" value="2"/>
</dbReference>
<dbReference type="Ensembl" id="ENSCINT00000022039.2">
    <property type="protein sequence ID" value="ENSCINP00000021793.2"/>
    <property type="gene ID" value="ENSCING00000011397.2"/>
</dbReference>
<name>A0A1W2WQI1_CIOIN</name>
<dbReference type="InterPro" id="IPR003690">
    <property type="entry name" value="MTERF"/>
</dbReference>
<protein>
    <submittedName>
        <fullName evidence="3">Transcription termination factor 3, mitochondrial</fullName>
    </submittedName>
</protein>
<reference evidence="4" key="1">
    <citation type="journal article" date="2002" name="Science">
        <title>The draft genome of Ciona intestinalis: insights into chordate and vertebrate origins.</title>
        <authorList>
            <person name="Dehal P."/>
            <person name="Satou Y."/>
            <person name="Campbell R.K."/>
            <person name="Chapman J."/>
            <person name="Degnan B."/>
            <person name="De Tomaso A."/>
            <person name="Davidson B."/>
            <person name="Di Gregorio A."/>
            <person name="Gelpke M."/>
            <person name="Goodstein D.M."/>
            <person name="Harafuji N."/>
            <person name="Hastings K.E."/>
            <person name="Ho I."/>
            <person name="Hotta K."/>
            <person name="Huang W."/>
            <person name="Kawashima T."/>
            <person name="Lemaire P."/>
            <person name="Martinez D."/>
            <person name="Meinertzhagen I.A."/>
            <person name="Necula S."/>
            <person name="Nonaka M."/>
            <person name="Putnam N."/>
            <person name="Rash S."/>
            <person name="Saiga H."/>
            <person name="Satake M."/>
            <person name="Terry A."/>
            <person name="Yamada L."/>
            <person name="Wang H.G."/>
            <person name="Awazu S."/>
            <person name="Azumi K."/>
            <person name="Boore J."/>
            <person name="Branno M."/>
            <person name="Chin-Bow S."/>
            <person name="DeSantis R."/>
            <person name="Doyle S."/>
            <person name="Francino P."/>
            <person name="Keys D.N."/>
            <person name="Haga S."/>
            <person name="Hayashi H."/>
            <person name="Hino K."/>
            <person name="Imai K.S."/>
            <person name="Inaba K."/>
            <person name="Kano S."/>
            <person name="Kobayashi K."/>
            <person name="Kobayashi M."/>
            <person name="Lee B.I."/>
            <person name="Makabe K.W."/>
            <person name="Manohar C."/>
            <person name="Matassi G."/>
            <person name="Medina M."/>
            <person name="Mochizuki Y."/>
            <person name="Mount S."/>
            <person name="Morishita T."/>
            <person name="Miura S."/>
            <person name="Nakayama A."/>
            <person name="Nishizaka S."/>
            <person name="Nomoto H."/>
            <person name="Ohta F."/>
            <person name="Oishi K."/>
            <person name="Rigoutsos I."/>
            <person name="Sano M."/>
            <person name="Sasaki A."/>
            <person name="Sasakura Y."/>
            <person name="Shoguchi E."/>
            <person name="Shin-i T."/>
            <person name="Spagnuolo A."/>
            <person name="Stainier D."/>
            <person name="Suzuki M.M."/>
            <person name="Tassy O."/>
            <person name="Takatori N."/>
            <person name="Tokuoka M."/>
            <person name="Yagi K."/>
            <person name="Yoshizaki F."/>
            <person name="Wada S."/>
            <person name="Zhang C."/>
            <person name="Hyatt P.D."/>
            <person name="Larimer F."/>
            <person name="Detter C."/>
            <person name="Doggett N."/>
            <person name="Glavina T."/>
            <person name="Hawkins T."/>
            <person name="Richardson P."/>
            <person name="Lucas S."/>
            <person name="Kohara Y."/>
            <person name="Levine M."/>
            <person name="Satoh N."/>
            <person name="Rokhsar D.S."/>
        </authorList>
    </citation>
    <scope>NUCLEOTIDE SEQUENCE [LARGE SCALE GENOMIC DNA]</scope>
</reference>
<dbReference type="eggNOG" id="KOG1267">
    <property type="taxonomic scope" value="Eukaryota"/>
</dbReference>
<evidence type="ECO:0000313" key="4">
    <source>
        <dbReference type="Proteomes" id="UP000008144"/>
    </source>
</evidence>
<dbReference type="Gene3D" id="1.25.70.10">
    <property type="entry name" value="Transcription termination factor 3, mitochondrial"/>
    <property type="match status" value="1"/>
</dbReference>
<dbReference type="PANTHER" id="PTHR13068">
    <property type="entry name" value="CGI-12 PROTEIN-RELATED"/>
    <property type="match status" value="1"/>
</dbReference>
<dbReference type="GO" id="GO:1903108">
    <property type="term" value="P:regulation of mitochondrial transcription"/>
    <property type="evidence" value="ECO:0000318"/>
    <property type="project" value="GO_Central"/>
</dbReference>
<keyword evidence="2" id="KW-0809">Transit peptide</keyword>
<dbReference type="GO" id="GO:0005739">
    <property type="term" value="C:mitochondrion"/>
    <property type="evidence" value="ECO:0000318"/>
    <property type="project" value="GO_Central"/>
</dbReference>
<reference evidence="3" key="4">
    <citation type="submission" date="2025-09" db="UniProtKB">
        <authorList>
            <consortium name="Ensembl"/>
        </authorList>
    </citation>
    <scope>IDENTIFICATION</scope>
</reference>
<dbReference type="RefSeq" id="XP_002132087.1">
    <property type="nucleotide sequence ID" value="XM_002132051.5"/>
</dbReference>
<accession>A0A1W2WQI1</accession>
<dbReference type="OMA" id="NPFWLMF"/>
<organism evidence="3 4">
    <name type="scientific">Ciona intestinalis</name>
    <name type="common">Transparent sea squirt</name>
    <name type="synonym">Ascidia intestinalis</name>
    <dbReference type="NCBI Taxonomy" id="7719"/>
    <lineage>
        <taxon>Eukaryota</taxon>
        <taxon>Metazoa</taxon>
        <taxon>Chordata</taxon>
        <taxon>Tunicata</taxon>
        <taxon>Ascidiacea</taxon>
        <taxon>Phlebobranchia</taxon>
        <taxon>Cionidae</taxon>
        <taxon>Ciona</taxon>
    </lineage>
</organism>
<evidence type="ECO:0000313" key="3">
    <source>
        <dbReference type="Ensembl" id="ENSCINP00000021793.2"/>
    </source>
</evidence>